<name>A0A379EEW2_9BACT</name>
<proteinExistence type="predicted"/>
<organism evidence="3 4">
    <name type="scientific">Prevotella denticola</name>
    <dbReference type="NCBI Taxonomy" id="28129"/>
    <lineage>
        <taxon>Bacteria</taxon>
        <taxon>Pseudomonadati</taxon>
        <taxon>Bacteroidota</taxon>
        <taxon>Bacteroidia</taxon>
        <taxon>Bacteroidales</taxon>
        <taxon>Prevotellaceae</taxon>
        <taxon>Prevotella</taxon>
    </lineage>
</organism>
<dbReference type="Proteomes" id="UP000255469">
    <property type="component" value="Unassembled WGS sequence"/>
</dbReference>
<dbReference type="EMBL" id="UGTM01000002">
    <property type="protein sequence ID" value="SUB94615.1"/>
    <property type="molecule type" value="Genomic_DNA"/>
</dbReference>
<feature type="domain" description="DUF6850" evidence="2">
    <location>
        <begin position="68"/>
        <end position="517"/>
    </location>
</feature>
<accession>A0A379EEW2</accession>
<evidence type="ECO:0000259" key="2">
    <source>
        <dbReference type="Pfam" id="PF21012"/>
    </source>
</evidence>
<dbReference type="InterPro" id="IPR049236">
    <property type="entry name" value="DUF6850"/>
</dbReference>
<evidence type="ECO:0000256" key="1">
    <source>
        <dbReference type="SAM" id="SignalP"/>
    </source>
</evidence>
<dbReference type="Pfam" id="PF21012">
    <property type="entry name" value="DUF6850"/>
    <property type="match status" value="1"/>
</dbReference>
<sequence>MSSNRPCRYFLFVLLCVSPLCGAAQEHIQPSLSSHSHSLEAVRETTLRLPSLSYLNPSDIVSNLNEFTPSLSQVQAGYRHDGASLAVDAQQGTGAELMFFRVQSHLRISKKSVAWGEAVYENGSRQGISWNLNSDYQRVFPYVIADTATVSMRREYYLFRGGYAHQMNRLSIGAEMSYRSTIEYRDRDPRPKNTTLDVQLHFGGGYAVSARRVVGLYAGIGKYTQQSDVQFMNPQGNRVLYHLTGLGMQYFRFKGLQNGVKYEGGNYSAGLSTHTKDGLGLQASTDLEYENIQKRLSSERDIPICDVFQTKWRGELSWTGQWRQWDCKATFSAETTKREGQERYYDSGLTNYKEIASSRPFIYQHQGMQLSLSALYKFTPAIWLVMLPRLAYDVDNTQYQTPARQLKTAFLVPSLKLDLSRMFSRGLLSVGFLSHVGRQVHHHFVFTEPQVFDKPVGMFRNNAFMQQASYWDAGLHIRYDFRLVRSLTSAFMQMQLGRRWYDNHQHGHNLEISMGVTL</sequence>
<keyword evidence="1" id="KW-0732">Signal</keyword>
<evidence type="ECO:0000313" key="3">
    <source>
        <dbReference type="EMBL" id="SUB94615.1"/>
    </source>
</evidence>
<feature type="chain" id="PRO_5017011866" description="DUF6850 domain-containing protein" evidence="1">
    <location>
        <begin position="24"/>
        <end position="518"/>
    </location>
</feature>
<gene>
    <name evidence="3" type="ORF">NCTC13067_02488</name>
</gene>
<feature type="signal peptide" evidence="1">
    <location>
        <begin position="1"/>
        <end position="23"/>
    </location>
</feature>
<reference evidence="3 4" key="1">
    <citation type="submission" date="2018-06" db="EMBL/GenBank/DDBJ databases">
        <authorList>
            <consortium name="Pathogen Informatics"/>
            <person name="Doyle S."/>
        </authorList>
    </citation>
    <scope>NUCLEOTIDE SEQUENCE [LARGE SCALE GENOMIC DNA]</scope>
    <source>
        <strain evidence="3 4">NCTC13067</strain>
    </source>
</reference>
<dbReference type="AlphaFoldDB" id="A0A379EEW2"/>
<evidence type="ECO:0000313" key="4">
    <source>
        <dbReference type="Proteomes" id="UP000255469"/>
    </source>
</evidence>
<protein>
    <recommendedName>
        <fullName evidence="2">DUF6850 domain-containing protein</fullName>
    </recommendedName>
</protein>